<dbReference type="Proteomes" id="UP000245838">
    <property type="component" value="Chromosome sggmmb4_Chromosome"/>
</dbReference>
<dbReference type="EMBL" id="LN854557">
    <property type="protein sequence ID" value="CRL45766.1"/>
    <property type="molecule type" value="Genomic_DNA"/>
</dbReference>
<accession>A0A193QKR2</accession>
<evidence type="ECO:0000313" key="2">
    <source>
        <dbReference type="Proteomes" id="UP000245838"/>
    </source>
</evidence>
<evidence type="ECO:0000313" key="1">
    <source>
        <dbReference type="EMBL" id="CRL45766.1"/>
    </source>
</evidence>
<protein>
    <submittedName>
        <fullName evidence="1">Uncharacterized protein</fullName>
    </submittedName>
</protein>
<gene>
    <name evidence="1" type="ORF">SGGMMB4_03805</name>
</gene>
<proteinExistence type="predicted"/>
<name>A0A193QKR2_SODGM</name>
<sequence length="123" mass="14156">MFTISIYALQRRKRRSADNPGYRRQNVPNTTADCNYFRCGISPLSRCLCFYHEIISKFIFRFAIVHVVLKLMKIYEKAPHCLLQSGLTFFRHKKTALSGRGKALFDGQVISDYPHPAPQASTL</sequence>
<reference evidence="1 2" key="1">
    <citation type="submission" date="2015-05" db="EMBL/GenBank/DDBJ databases">
        <authorList>
            <person name="Goodhead I."/>
        </authorList>
    </citation>
    <scope>NUCLEOTIDE SEQUENCE [LARGE SCALE GENOMIC DNA]</scope>
    <source>
        <strain evidence="2">morsitans</strain>
    </source>
</reference>
<dbReference type="AlphaFoldDB" id="A0A193QKR2"/>
<organism evidence="1 2">
    <name type="scientific">Sodalis glossinidius (strain morsitans)</name>
    <dbReference type="NCBI Taxonomy" id="343509"/>
    <lineage>
        <taxon>Bacteria</taxon>
        <taxon>Pseudomonadati</taxon>
        <taxon>Pseudomonadota</taxon>
        <taxon>Gammaproteobacteria</taxon>
        <taxon>Enterobacterales</taxon>
        <taxon>Bruguierivoracaceae</taxon>
        <taxon>Sodalis</taxon>
    </lineage>
</organism>